<dbReference type="STRING" id="121821.GCA_001870675_02630"/>
<sequence>MSHQSRYDEMAAQQPPFSKHLGLRIVQADPDCLRAELSVTEALGNRNGMLHGGAIMGLADNLGGTATFLNLKDGEGTTTIESKTNFFRGIAIGDVLSTETTPLHRGRKTQIWQTRIFRGDGKLAAIVTQTQMILTSAN</sequence>
<dbReference type="InterPro" id="IPR003736">
    <property type="entry name" value="PAAI_dom"/>
</dbReference>
<accession>A0A2W7QUB7</accession>
<evidence type="ECO:0000313" key="4">
    <source>
        <dbReference type="Proteomes" id="UP000249364"/>
    </source>
</evidence>
<dbReference type="NCBIfam" id="TIGR00369">
    <property type="entry name" value="unchar_dom_1"/>
    <property type="match status" value="1"/>
</dbReference>
<name>A0A2W7QUB7_9RHOB</name>
<dbReference type="RefSeq" id="WP_071470413.1">
    <property type="nucleotide sequence ID" value="NZ_QKZQ01000002.1"/>
</dbReference>
<dbReference type="PANTHER" id="PTHR43240">
    <property type="entry name" value="1,4-DIHYDROXY-2-NAPHTHOYL-COA THIOESTERASE 1"/>
    <property type="match status" value="1"/>
</dbReference>
<reference evidence="3 4" key="1">
    <citation type="submission" date="2018-06" db="EMBL/GenBank/DDBJ databases">
        <title>Genomic Encyclopedia of Archaeal and Bacterial Type Strains, Phase II (KMG-II): from individual species to whole genera.</title>
        <authorList>
            <person name="Goeker M."/>
        </authorList>
    </citation>
    <scope>NUCLEOTIDE SEQUENCE [LARGE SCALE GENOMIC DNA]</scope>
    <source>
        <strain evidence="3 4">DSM 13087</strain>
    </source>
</reference>
<feature type="domain" description="Thioesterase" evidence="2">
    <location>
        <begin position="47"/>
        <end position="124"/>
    </location>
</feature>
<dbReference type="Pfam" id="PF03061">
    <property type="entry name" value="4HBT"/>
    <property type="match status" value="1"/>
</dbReference>
<dbReference type="InterPro" id="IPR006683">
    <property type="entry name" value="Thioestr_dom"/>
</dbReference>
<dbReference type="PANTHER" id="PTHR43240:SF8">
    <property type="entry name" value="PHENYLACETIC ACID DEGRADATION-RELATED PROTEIN"/>
    <property type="match status" value="1"/>
</dbReference>
<evidence type="ECO:0000259" key="2">
    <source>
        <dbReference type="Pfam" id="PF03061"/>
    </source>
</evidence>
<evidence type="ECO:0000313" key="3">
    <source>
        <dbReference type="EMBL" id="PZX47297.1"/>
    </source>
</evidence>
<dbReference type="InterPro" id="IPR029069">
    <property type="entry name" value="HotDog_dom_sf"/>
</dbReference>
<organism evidence="3 4">
    <name type="scientific">Roseinatronobacter thiooxidans</name>
    <dbReference type="NCBI Taxonomy" id="121821"/>
    <lineage>
        <taxon>Bacteria</taxon>
        <taxon>Pseudomonadati</taxon>
        <taxon>Pseudomonadota</taxon>
        <taxon>Alphaproteobacteria</taxon>
        <taxon>Rhodobacterales</taxon>
        <taxon>Paracoccaceae</taxon>
        <taxon>Roseinatronobacter</taxon>
    </lineage>
</organism>
<gene>
    <name evidence="3" type="ORF">LY56_00594</name>
</gene>
<dbReference type="Proteomes" id="UP000249364">
    <property type="component" value="Unassembled WGS sequence"/>
</dbReference>
<dbReference type="GO" id="GO:0005829">
    <property type="term" value="C:cytosol"/>
    <property type="evidence" value="ECO:0007669"/>
    <property type="project" value="TreeGrafter"/>
</dbReference>
<keyword evidence="1" id="KW-0378">Hydrolase</keyword>
<dbReference type="CDD" id="cd03443">
    <property type="entry name" value="PaaI_thioesterase"/>
    <property type="match status" value="1"/>
</dbReference>
<dbReference type="Gene3D" id="3.10.129.10">
    <property type="entry name" value="Hotdog Thioesterase"/>
    <property type="match status" value="1"/>
</dbReference>
<dbReference type="SUPFAM" id="SSF54637">
    <property type="entry name" value="Thioesterase/thiol ester dehydrase-isomerase"/>
    <property type="match status" value="1"/>
</dbReference>
<keyword evidence="4" id="KW-1185">Reference proteome</keyword>
<protein>
    <submittedName>
        <fullName evidence="3">Uncharacterized protein (TIGR00369 family)</fullName>
    </submittedName>
</protein>
<proteinExistence type="predicted"/>
<dbReference type="EMBL" id="QKZQ01000002">
    <property type="protein sequence ID" value="PZX47297.1"/>
    <property type="molecule type" value="Genomic_DNA"/>
</dbReference>
<dbReference type="AlphaFoldDB" id="A0A2W7QUB7"/>
<comment type="caution">
    <text evidence="3">The sequence shown here is derived from an EMBL/GenBank/DDBJ whole genome shotgun (WGS) entry which is preliminary data.</text>
</comment>
<evidence type="ECO:0000256" key="1">
    <source>
        <dbReference type="ARBA" id="ARBA00022801"/>
    </source>
</evidence>
<dbReference type="GO" id="GO:0061522">
    <property type="term" value="F:1,4-dihydroxy-2-naphthoyl-CoA thioesterase activity"/>
    <property type="evidence" value="ECO:0007669"/>
    <property type="project" value="TreeGrafter"/>
</dbReference>